<dbReference type="InterPro" id="IPR025683">
    <property type="entry name" value="Protein_beta"/>
</dbReference>
<accession>A0A7X6DTI6</accession>
<evidence type="ECO:0000313" key="2">
    <source>
        <dbReference type="Proteomes" id="UP000534783"/>
    </source>
</evidence>
<evidence type="ECO:0000313" key="1">
    <source>
        <dbReference type="EMBL" id="NKE72982.1"/>
    </source>
</evidence>
<reference evidence="1 2" key="1">
    <citation type="journal article" date="2020" name="Nature">
        <title>Bacterial chemolithoautotrophy via manganese oxidation.</title>
        <authorList>
            <person name="Yu H."/>
            <person name="Leadbetter J.R."/>
        </authorList>
    </citation>
    <scope>NUCLEOTIDE SEQUENCE [LARGE SCALE GENOMIC DNA]</scope>
    <source>
        <strain evidence="1 2">Mn-1</strain>
    </source>
</reference>
<proteinExistence type="predicted"/>
<dbReference type="EMBL" id="VTOW01000004">
    <property type="protein sequence ID" value="NKE72982.1"/>
    <property type="molecule type" value="Genomic_DNA"/>
</dbReference>
<name>A0A7X6DTI6_9BACT</name>
<keyword evidence="2" id="KW-1185">Reference proteome</keyword>
<dbReference type="RefSeq" id="WP_168062912.1">
    <property type="nucleotide sequence ID" value="NZ_VTOW01000004.1"/>
</dbReference>
<sequence>MFGTKHYVPILKWKAAEQTALEKLGANEKKFISPLIQFVMPQPKRPKEGEKEKTPEEQLEEVTIKFNEKLPGIPNEILSSWGSSPAFVDFSLIYTPSLRIESLKRVLTDGERLGLFLIPVVNLSSDHEFKKAASVFFKKYRRGLCLRLVHADFNIPGKLAEEIQKFLTAVNLFEKEIDLLIDLKTGVDAPPALIDLSRKVPNLLKWRTFTVASGAFPLDLRDCEIGENYIDRLDWENWINLINSKKLERSPSFSDYTIQHPVYKESLLFFSPSASIRYTLEDKWLVMRGQKGKSKQYLANARLLSQHSQFFGPDFSFGDAFIFEKGKDLKSKKTGNATNWLVAGINHHLVCTISQIANLP</sequence>
<protein>
    <recommendedName>
        <fullName evidence="3">Beta protein</fullName>
    </recommendedName>
</protein>
<dbReference type="AlphaFoldDB" id="A0A7X6DTI6"/>
<gene>
    <name evidence="1" type="ORF">MNODULE_19700</name>
</gene>
<evidence type="ECO:0008006" key="3">
    <source>
        <dbReference type="Google" id="ProtNLM"/>
    </source>
</evidence>
<dbReference type="Proteomes" id="UP000534783">
    <property type="component" value="Unassembled WGS sequence"/>
</dbReference>
<dbReference type="Pfam" id="PF14350">
    <property type="entry name" value="Beta_protein"/>
    <property type="match status" value="1"/>
</dbReference>
<comment type="caution">
    <text evidence="1">The sequence shown here is derived from an EMBL/GenBank/DDBJ whole genome shotgun (WGS) entry which is preliminary data.</text>
</comment>
<organism evidence="1 2">
    <name type="scientific">Candidatus Manganitrophus noduliformans</name>
    <dbReference type="NCBI Taxonomy" id="2606439"/>
    <lineage>
        <taxon>Bacteria</taxon>
        <taxon>Pseudomonadati</taxon>
        <taxon>Nitrospirota</taxon>
        <taxon>Nitrospiria</taxon>
        <taxon>Candidatus Troglogloeales</taxon>
        <taxon>Candidatus Manganitrophaceae</taxon>
        <taxon>Candidatus Manganitrophus</taxon>
    </lineage>
</organism>